<dbReference type="GeneID" id="94346816"/>
<dbReference type="OrthoDB" id="417450at2759"/>
<dbReference type="EMBL" id="SHOA02000011">
    <property type="protein sequence ID" value="TDH74191.1"/>
    <property type="molecule type" value="Genomic_DNA"/>
</dbReference>
<dbReference type="InterPro" id="IPR029071">
    <property type="entry name" value="Ubiquitin-like_domsf"/>
</dbReference>
<dbReference type="AlphaFoldDB" id="A0A976ILW5"/>
<feature type="region of interest" description="Disordered" evidence="2">
    <location>
        <begin position="81"/>
        <end position="108"/>
    </location>
</feature>
<evidence type="ECO:0000256" key="1">
    <source>
        <dbReference type="SAM" id="Coils"/>
    </source>
</evidence>
<dbReference type="KEGG" id="blac:94346816"/>
<name>A0A976ILW5_BRELC</name>
<keyword evidence="4" id="KW-1185">Reference proteome</keyword>
<keyword evidence="1" id="KW-0175">Coiled coil</keyword>
<evidence type="ECO:0000313" key="4">
    <source>
        <dbReference type="Proteomes" id="UP000294530"/>
    </source>
</evidence>
<protein>
    <recommendedName>
        <fullName evidence="5">Ubiquitin-like domain-containing protein</fullName>
    </recommendedName>
</protein>
<dbReference type="RefSeq" id="XP_067823689.1">
    <property type="nucleotide sequence ID" value="XM_067961145.1"/>
</dbReference>
<sequence>MIKKPELLVTVLFGKQSTRFSVPADDPRALDIVKLHIYNEFQLESKFQRLVLRGRDVKSATALTNNCKLLVLRNRAYREKNRASKQDETTFTDSSEPPRFSVESSDSHRAPTIDVSELQDNTLLVQVFRGKARYDFIFPCSETVIDVKIKISRVLGLDSPQSLKLVIKGATPSDDTVLGTLVGNKKLVKAMALLQAHQHVLQEKQEELRELLNDLASAQVALQRIQRQMARNFSSKDEILFELSRILGEGQQIESNLDLIKQHLATAKCSRLRTSEDRLATVTHAIHESKTMQEVVQRLLETQMSL</sequence>
<dbReference type="SUPFAM" id="SSF54236">
    <property type="entry name" value="Ubiquitin-like"/>
    <property type="match status" value="1"/>
</dbReference>
<evidence type="ECO:0000313" key="3">
    <source>
        <dbReference type="EMBL" id="TDH74191.1"/>
    </source>
</evidence>
<evidence type="ECO:0008006" key="5">
    <source>
        <dbReference type="Google" id="ProtNLM"/>
    </source>
</evidence>
<reference evidence="3 4" key="1">
    <citation type="journal article" date="2021" name="Genome Biol.">
        <title>AFLAP: assembly-free linkage analysis pipeline using k-mers from genome sequencing data.</title>
        <authorList>
            <person name="Fletcher K."/>
            <person name="Zhang L."/>
            <person name="Gil J."/>
            <person name="Han R."/>
            <person name="Cavanaugh K."/>
            <person name="Michelmore R."/>
        </authorList>
    </citation>
    <scope>NUCLEOTIDE SEQUENCE [LARGE SCALE GENOMIC DNA]</scope>
    <source>
        <strain evidence="3 4">SF5</strain>
    </source>
</reference>
<proteinExistence type="predicted"/>
<comment type="caution">
    <text evidence="3">The sequence shown here is derived from an EMBL/GenBank/DDBJ whole genome shotgun (WGS) entry which is preliminary data.</text>
</comment>
<feature type="coiled-coil region" evidence="1">
    <location>
        <begin position="187"/>
        <end position="228"/>
    </location>
</feature>
<accession>A0A976ILW5</accession>
<evidence type="ECO:0000256" key="2">
    <source>
        <dbReference type="SAM" id="MobiDB-lite"/>
    </source>
</evidence>
<gene>
    <name evidence="3" type="ORF">CCR75_003048</name>
</gene>
<organism evidence="3 4">
    <name type="scientific">Bremia lactucae</name>
    <name type="common">Lettuce downy mildew</name>
    <dbReference type="NCBI Taxonomy" id="4779"/>
    <lineage>
        <taxon>Eukaryota</taxon>
        <taxon>Sar</taxon>
        <taxon>Stramenopiles</taxon>
        <taxon>Oomycota</taxon>
        <taxon>Peronosporomycetes</taxon>
        <taxon>Peronosporales</taxon>
        <taxon>Peronosporaceae</taxon>
        <taxon>Bremia</taxon>
    </lineage>
</organism>
<dbReference type="Proteomes" id="UP000294530">
    <property type="component" value="Unassembled WGS sequence"/>
</dbReference>